<comment type="caution">
    <text evidence="1">The sequence shown here is derived from an EMBL/GenBank/DDBJ whole genome shotgun (WGS) entry which is preliminary data.</text>
</comment>
<evidence type="ECO:0000313" key="2">
    <source>
        <dbReference type="Proteomes" id="UP000616151"/>
    </source>
</evidence>
<dbReference type="Proteomes" id="UP000616151">
    <property type="component" value="Unassembled WGS sequence"/>
</dbReference>
<accession>A0ACC5RF72</accession>
<reference evidence="1" key="1">
    <citation type="submission" date="2021-01" db="EMBL/GenBank/DDBJ databases">
        <authorList>
            <person name="Sun Q."/>
        </authorList>
    </citation>
    <scope>NUCLEOTIDE SEQUENCE</scope>
    <source>
        <strain evidence="1">YIM B02566</strain>
    </source>
</reference>
<keyword evidence="2" id="KW-1185">Reference proteome</keyword>
<organism evidence="1 2">
    <name type="scientific">Taklimakanibacter albus</name>
    <dbReference type="NCBI Taxonomy" id="2800327"/>
    <lineage>
        <taxon>Bacteria</taxon>
        <taxon>Pseudomonadati</taxon>
        <taxon>Pseudomonadota</taxon>
        <taxon>Alphaproteobacteria</taxon>
        <taxon>Hyphomicrobiales</taxon>
        <taxon>Aestuariivirgaceae</taxon>
        <taxon>Taklimakanibacter</taxon>
    </lineage>
</organism>
<protein>
    <submittedName>
        <fullName evidence="1">Transcriptional regulator GcvA</fullName>
    </submittedName>
</protein>
<evidence type="ECO:0000313" key="1">
    <source>
        <dbReference type="EMBL" id="MBK1871336.1"/>
    </source>
</evidence>
<proteinExistence type="predicted"/>
<name>A0ACC5RF72_9HYPH</name>
<dbReference type="EMBL" id="JAENHL010000008">
    <property type="protein sequence ID" value="MBK1871336.1"/>
    <property type="molecule type" value="Genomic_DNA"/>
</dbReference>
<gene>
    <name evidence="1" type="primary">gcvA</name>
    <name evidence="1" type="ORF">JHL16_33525</name>
</gene>
<sequence>MAKRLPPLNPLRAFEAAARHLSMSRAAAELNVTHGAVSHQVRALEKTLKTALFIRDAGAIRLSPQGAALLPRVTQAFASITDAVSLLTQPSAEGDLAISCLPSLMTFWLIPRLSRFSQRHPGVRLKLIASNDKKRVNAPDIDVWITYGIEAWPNRDWKLWFEPSLFPVCSPALINTQPIRSMADLSKHTLLHADDGREWNTWLGAAGLPELATGSQHVMSDAHLATLAAIHGHGLSLCDSLTGVDLLAEGRLVVPLDLNIVAPEAFYIVYRRELNRSPLVRTFIDWLFSETQLRRPPAEPILRNTPADGKSPRKKRSKRL</sequence>